<dbReference type="VEuPathDB" id="VectorBase:CSON006579"/>
<dbReference type="GO" id="GO:0000902">
    <property type="term" value="P:cell morphogenesis"/>
    <property type="evidence" value="ECO:0007669"/>
    <property type="project" value="InterPro"/>
</dbReference>
<protein>
    <submittedName>
        <fullName evidence="2">CSON006579 protein</fullName>
    </submittedName>
</protein>
<accession>A0A336M1K9</accession>
<dbReference type="InterPro" id="IPR039867">
    <property type="entry name" value="Furry/Tao3/Mor2"/>
</dbReference>
<organism evidence="2">
    <name type="scientific">Culicoides sonorensis</name>
    <name type="common">Biting midge</name>
    <dbReference type="NCBI Taxonomy" id="179676"/>
    <lineage>
        <taxon>Eukaryota</taxon>
        <taxon>Metazoa</taxon>
        <taxon>Ecdysozoa</taxon>
        <taxon>Arthropoda</taxon>
        <taxon>Hexapoda</taxon>
        <taxon>Insecta</taxon>
        <taxon>Pterygota</taxon>
        <taxon>Neoptera</taxon>
        <taxon>Endopterygota</taxon>
        <taxon>Diptera</taxon>
        <taxon>Nematocera</taxon>
        <taxon>Chironomoidea</taxon>
        <taxon>Ceratopogonidae</taxon>
        <taxon>Ceratopogoninae</taxon>
        <taxon>Culicoides</taxon>
        <taxon>Monoculicoides</taxon>
    </lineage>
</organism>
<name>A0A336M1K9_CULSO</name>
<reference evidence="2" key="2">
    <citation type="submission" date="2018-07" db="EMBL/GenBank/DDBJ databases">
        <authorList>
            <person name="Quirk P.G."/>
            <person name="Krulwich T.A."/>
        </authorList>
    </citation>
    <scope>NUCLEOTIDE SEQUENCE</scope>
</reference>
<dbReference type="GO" id="GO:0031175">
    <property type="term" value="P:neuron projection development"/>
    <property type="evidence" value="ECO:0007669"/>
    <property type="project" value="TreeGrafter"/>
</dbReference>
<dbReference type="PANTHER" id="PTHR12295:SF30">
    <property type="entry name" value="PROTEIN FURRY"/>
    <property type="match status" value="1"/>
</dbReference>
<sequence>MPVERKYLEKRCLQCSRRHKDLIHEVEKIGTLDAILSGAYCRSQMYLSRQMARLRPELTMPMFSEITHRFQTARAEVRALLLRGLLPWLENMELVATSVPPATPLSYIMARVAVVKDPVQLKPQK</sequence>
<gene>
    <name evidence="2" type="primary">CSON006579</name>
</gene>
<dbReference type="EMBL" id="UFQT01000246">
    <property type="protein sequence ID" value="SSX22337.1"/>
    <property type="molecule type" value="Genomic_DNA"/>
</dbReference>
<evidence type="ECO:0000313" key="1">
    <source>
        <dbReference type="EMBL" id="SSX01960.1"/>
    </source>
</evidence>
<dbReference type="PANTHER" id="PTHR12295">
    <property type="entry name" value="FURRY-RELATED"/>
    <property type="match status" value="1"/>
</dbReference>
<evidence type="ECO:0000313" key="2">
    <source>
        <dbReference type="EMBL" id="SSX22337.1"/>
    </source>
</evidence>
<dbReference type="GO" id="GO:0005938">
    <property type="term" value="C:cell cortex"/>
    <property type="evidence" value="ECO:0007669"/>
    <property type="project" value="TreeGrafter"/>
</dbReference>
<reference evidence="1" key="1">
    <citation type="submission" date="2018-04" db="EMBL/GenBank/DDBJ databases">
        <authorList>
            <person name="Go L.Y."/>
            <person name="Mitchell J.A."/>
        </authorList>
    </citation>
    <scope>NUCLEOTIDE SEQUENCE</scope>
    <source>
        <tissue evidence="1">Whole organism</tissue>
    </source>
</reference>
<dbReference type="EMBL" id="UFQS01000246">
    <property type="protein sequence ID" value="SSX01960.1"/>
    <property type="molecule type" value="Genomic_DNA"/>
</dbReference>
<proteinExistence type="predicted"/>
<dbReference type="GO" id="GO:0030427">
    <property type="term" value="C:site of polarized growth"/>
    <property type="evidence" value="ECO:0007669"/>
    <property type="project" value="TreeGrafter"/>
</dbReference>
<dbReference type="AlphaFoldDB" id="A0A336M1K9"/>